<reference evidence="1 2" key="1">
    <citation type="submission" date="2019-02" db="EMBL/GenBank/DDBJ databases">
        <title>Deep-cultivation of Planctomycetes and their phenomic and genomic characterization uncovers novel biology.</title>
        <authorList>
            <person name="Wiegand S."/>
            <person name="Jogler M."/>
            <person name="Boedeker C."/>
            <person name="Pinto D."/>
            <person name="Vollmers J."/>
            <person name="Rivas-Marin E."/>
            <person name="Kohn T."/>
            <person name="Peeters S.H."/>
            <person name="Heuer A."/>
            <person name="Rast P."/>
            <person name="Oberbeckmann S."/>
            <person name="Bunk B."/>
            <person name="Jeske O."/>
            <person name="Meyerdierks A."/>
            <person name="Storesund J.E."/>
            <person name="Kallscheuer N."/>
            <person name="Luecker S."/>
            <person name="Lage O.M."/>
            <person name="Pohl T."/>
            <person name="Merkel B.J."/>
            <person name="Hornburger P."/>
            <person name="Mueller R.-W."/>
            <person name="Bruemmer F."/>
            <person name="Labrenz M."/>
            <person name="Spormann A.M."/>
            <person name="Op den Camp H."/>
            <person name="Overmann J."/>
            <person name="Amann R."/>
            <person name="Jetten M.S.M."/>
            <person name="Mascher T."/>
            <person name="Medema M.H."/>
            <person name="Devos D.P."/>
            <person name="Kaster A.-K."/>
            <person name="Ovreas L."/>
            <person name="Rohde M."/>
            <person name="Galperin M.Y."/>
            <person name="Jogler C."/>
        </authorList>
    </citation>
    <scope>NUCLEOTIDE SEQUENCE [LARGE SCALE GENOMIC DNA]</scope>
    <source>
        <strain evidence="1 2">Q31a</strain>
    </source>
</reference>
<dbReference type="KEGG" id="ahel:Q31a_24350"/>
<accession>A0A518G6A8</accession>
<gene>
    <name evidence="1" type="ORF">Q31a_24350</name>
</gene>
<name>A0A518G6A8_9BACT</name>
<keyword evidence="2" id="KW-1185">Reference proteome</keyword>
<dbReference type="EMBL" id="CP036298">
    <property type="protein sequence ID" value="QDV24122.1"/>
    <property type="molecule type" value="Genomic_DNA"/>
</dbReference>
<dbReference type="Proteomes" id="UP000318017">
    <property type="component" value="Chromosome"/>
</dbReference>
<organism evidence="1 2">
    <name type="scientific">Aureliella helgolandensis</name>
    <dbReference type="NCBI Taxonomy" id="2527968"/>
    <lineage>
        <taxon>Bacteria</taxon>
        <taxon>Pseudomonadati</taxon>
        <taxon>Planctomycetota</taxon>
        <taxon>Planctomycetia</taxon>
        <taxon>Pirellulales</taxon>
        <taxon>Pirellulaceae</taxon>
        <taxon>Aureliella</taxon>
    </lineage>
</organism>
<sequence>MQPDFCRHCTPLGNWMFRANDPRDSEVLTTLIIARLLRESNKFLVPTNFKSSLIPHGSAKAMVAGLLEFKCCDCRGVSPNITTSRLLANCRDIAPQRTSARSASQRTKLSFQFIEPMECALGIAQSARFRAPATFPELRANPSTTECHYTAQRRDRACSDRVAACALQAWSCDATLQSVASSTRLATINFGCPG</sequence>
<evidence type="ECO:0000313" key="2">
    <source>
        <dbReference type="Proteomes" id="UP000318017"/>
    </source>
</evidence>
<dbReference type="AlphaFoldDB" id="A0A518G6A8"/>
<proteinExistence type="predicted"/>
<evidence type="ECO:0000313" key="1">
    <source>
        <dbReference type="EMBL" id="QDV24122.1"/>
    </source>
</evidence>
<protein>
    <submittedName>
        <fullName evidence="1">Uncharacterized protein</fullName>
    </submittedName>
</protein>